<evidence type="ECO:0000256" key="4">
    <source>
        <dbReference type="SAM" id="MobiDB-lite"/>
    </source>
</evidence>
<protein>
    <submittedName>
        <fullName evidence="10">MGC83227 protein</fullName>
    </submittedName>
    <submittedName>
        <fullName evidence="12">Uncharacterized protein LOC414711</fullName>
    </submittedName>
</protein>
<dbReference type="AlphaFoldDB" id="Q6NTK7"/>
<feature type="domain" description="Schlafen AlbA-2" evidence="5">
    <location>
        <begin position="199"/>
        <end position="310"/>
    </location>
</feature>
<organism evidence="10">
    <name type="scientific">Xenopus laevis</name>
    <name type="common">African clawed frog</name>
    <dbReference type="NCBI Taxonomy" id="8355"/>
    <lineage>
        <taxon>Eukaryota</taxon>
        <taxon>Metazoa</taxon>
        <taxon>Chordata</taxon>
        <taxon>Craniata</taxon>
        <taxon>Vertebrata</taxon>
        <taxon>Euteleostomi</taxon>
        <taxon>Amphibia</taxon>
        <taxon>Batrachia</taxon>
        <taxon>Anura</taxon>
        <taxon>Pipoidea</taxon>
        <taxon>Pipidae</taxon>
        <taxon>Xenopodinae</taxon>
        <taxon>Xenopus</taxon>
        <taxon>Xenopus</taxon>
    </lineage>
</organism>
<dbReference type="CTD" id="414711"/>
<evidence type="ECO:0000259" key="8">
    <source>
        <dbReference type="Pfam" id="PF17057"/>
    </source>
</evidence>
<evidence type="ECO:0000256" key="2">
    <source>
        <dbReference type="ARBA" id="ARBA00022741"/>
    </source>
</evidence>
<dbReference type="Pfam" id="PF09848">
    <property type="entry name" value="SLFN-g3_helicase"/>
    <property type="match status" value="1"/>
</dbReference>
<accession>Q6NTK7</accession>
<keyword evidence="11" id="KW-1185">Reference proteome</keyword>
<dbReference type="AGR" id="Xenbase:XB-GENE-6252126"/>
<evidence type="ECO:0000259" key="6">
    <source>
        <dbReference type="Pfam" id="PF09848"/>
    </source>
</evidence>
<dbReference type="Gene3D" id="3.40.50.300">
    <property type="entry name" value="P-loop containing nucleotide triphosphate hydrolases"/>
    <property type="match status" value="2"/>
</dbReference>
<proteinExistence type="evidence at transcript level"/>
<dbReference type="Pfam" id="PF17057">
    <property type="entry name" value="B3R"/>
    <property type="match status" value="1"/>
</dbReference>
<dbReference type="Xenbase" id="XB-GENE-6252126">
    <property type="gene designation" value="slfn13.L"/>
</dbReference>
<feature type="domain" description="Schlafen group 3-like DNA/RNA helicase" evidence="6">
    <location>
        <begin position="587"/>
        <end position="705"/>
    </location>
</feature>
<dbReference type="InterPro" id="IPR027417">
    <property type="entry name" value="P-loop_NTPase"/>
</dbReference>
<dbReference type="PANTHER" id="PTHR12155">
    <property type="entry name" value="SCHLAFEN"/>
    <property type="match status" value="1"/>
</dbReference>
<dbReference type="Pfam" id="PF04326">
    <property type="entry name" value="SLFN_AlbA_2"/>
    <property type="match status" value="1"/>
</dbReference>
<name>Q6NTK7_XENLA</name>
<keyword evidence="3" id="KW-0067">ATP-binding</keyword>
<evidence type="ECO:0000313" key="13">
    <source>
        <dbReference type="Xenbase" id="XB-GENE-6252126"/>
    </source>
</evidence>
<dbReference type="Proteomes" id="UP000186698">
    <property type="component" value="Chromosome 2L"/>
</dbReference>
<dbReference type="InterPro" id="IPR027785">
    <property type="entry name" value="UvrD-like_helicase_C"/>
</dbReference>
<dbReference type="SUPFAM" id="SSF52540">
    <property type="entry name" value="P-loop containing nucleoside triphosphate hydrolases"/>
    <property type="match status" value="1"/>
</dbReference>
<evidence type="ECO:0000313" key="11">
    <source>
        <dbReference type="Proteomes" id="UP000186698"/>
    </source>
</evidence>
<dbReference type="InterPro" id="IPR038461">
    <property type="entry name" value="Schlafen_AlbA_2_dom_sf"/>
</dbReference>
<feature type="domain" description="Poxin-Schlafen/Schlafen-like N-terminal" evidence="8">
    <location>
        <begin position="105"/>
        <end position="179"/>
    </location>
</feature>
<comment type="similarity">
    <text evidence="1">Belongs to the Schlafen family. Subgroup III subfamily.</text>
</comment>
<reference evidence="12" key="3">
    <citation type="submission" date="2025-04" db="UniProtKB">
        <authorList>
            <consortium name="RefSeq"/>
        </authorList>
    </citation>
    <scope>IDENTIFICATION</scope>
</reference>
<dbReference type="KEGG" id="xla:414711"/>
<sequence length="897" mass="102969">MEDSLSSVKTRYITNKNFPVNVISVGSATLGENQRKGMGRQSESKTQKKRERENISKAVCALLNSGGGIVLVNISNEDFSYKKHSLGLDIEKDLSSLIFNLPQADYFDIIQIKMHLYIFVKTWSSNNRLPRICTLSVGLFHRSFTSKRAADSQQVMDLIEKKSKRKRVCFSRSDLDKEKLDALCEREYLHLDEDLELSESDVVEFKDFSTGKIETRLKEVIPEYISMFGNCKGGYLIIGVRDCGTVKGCGKELSKLKIEDLVKSSCEKLKMYHLHDCFMENVSYSIVIKDVYDDSRKFSGYVLIIRVEPFCCLLFVDDPQSWIVESYNQDINIDQIKRLETHEWIQRMQKEVIDPRLELQFSKLNISDRSSHSKPVYIREGGESLLDIQKNLFGDIGGRITIKPDTLYNELCREHPEIIKQLKEHLPETEGVLILSRSWAVDVGLKRNRNAVCDALLIATNNYPQLYTVFIAEITQKDFNHSNLTAFTLNKKLVSIGCYTGKLCVIPKPLNLLKENQNPNFFWPSIAFPKTYILDNLENTNELLQSVLITLLNFKTNLSDMIGIEIFNILTTEQYEILSKNLHKSRHLFVHGPAGSGKTVVALKIMERIANEYDCSASEILYVCENTPLRDYVRKHNLCEAVTRETFMLKTISNIRHIIIDEAQNFQGDWYKKAMKIHRAAGKTSVFWVFLDYFQSSHPYETGLPEVENQNKEFLTKVVRNAGDIYDFMKKAMTDIVNAKASDLFLKNIMERCECPHSVPGTCVVLEENLDRQEIVAYIANKCKEYLDKGYSKRDIAILCNTASDVEGYKNDLIEKMRKDSLNNFKDAGSILDNCIVIDSIRRFSGLERSVVFVIHPVPVQAEIKSNILLCAASRAQTNLYVLYEKSHFVRRKYFKI</sequence>
<dbReference type="RefSeq" id="NP_001084741.1">
    <property type="nucleotide sequence ID" value="NM_001091272.1"/>
</dbReference>
<evidence type="ECO:0000259" key="7">
    <source>
        <dbReference type="Pfam" id="PF13538"/>
    </source>
</evidence>
<reference evidence="10" key="2">
    <citation type="submission" date="2004-04" db="EMBL/GenBank/DDBJ databases">
        <authorList>
            <consortium name="NIH - Xenopus Gene Collection (XGC) project"/>
        </authorList>
    </citation>
    <scope>NUCLEOTIDE SEQUENCE [LARGE SCALE MRNA]</scope>
    <source>
        <tissue evidence="10">Embryo</tissue>
    </source>
</reference>
<dbReference type="InterPro" id="IPR007421">
    <property type="entry name" value="Schlafen_AlbA_2_dom"/>
</dbReference>
<dbReference type="EMBL" id="BC068954">
    <property type="protein sequence ID" value="AAH68954.1"/>
    <property type="molecule type" value="mRNA"/>
</dbReference>
<dbReference type="GeneID" id="414711"/>
<evidence type="ECO:0000313" key="10">
    <source>
        <dbReference type="EMBL" id="AAH68954.1"/>
    </source>
</evidence>
<dbReference type="Pfam" id="PF21026">
    <property type="entry name" value="SLFN_GTPase-like"/>
    <property type="match status" value="1"/>
</dbReference>
<dbReference type="Gene3D" id="3.30.950.30">
    <property type="entry name" value="Schlafen, AAA domain"/>
    <property type="match status" value="1"/>
</dbReference>
<dbReference type="DNASU" id="414711"/>
<evidence type="ECO:0000256" key="1">
    <source>
        <dbReference type="ARBA" id="ARBA00010114"/>
    </source>
</evidence>
<dbReference type="GO" id="GO:0005524">
    <property type="term" value="F:ATP binding"/>
    <property type="evidence" value="ECO:0007669"/>
    <property type="project" value="UniProtKB-KW"/>
</dbReference>
<feature type="region of interest" description="Disordered" evidence="4">
    <location>
        <begin position="32"/>
        <end position="52"/>
    </location>
</feature>
<keyword evidence="2" id="KW-0547">Nucleotide-binding</keyword>
<evidence type="ECO:0000259" key="5">
    <source>
        <dbReference type="Pfam" id="PF04326"/>
    </source>
</evidence>
<dbReference type="InterPro" id="IPR029684">
    <property type="entry name" value="Schlafen"/>
</dbReference>
<reference evidence="12" key="1">
    <citation type="journal article" date="2002" name="Dev. Dyn.">
        <title>Genetic and genomic tools for Xenopus research: The NIH Xenopus initiative.</title>
        <authorList>
            <person name="Klein S.L."/>
            <person name="Strausberg R.L."/>
            <person name="Wagner L."/>
            <person name="Pontius J."/>
            <person name="Clifton S.W."/>
            <person name="Richardson P."/>
        </authorList>
    </citation>
    <scope>NUCLEOTIDE SEQUENCE</scope>
</reference>
<dbReference type="InterPro" id="IPR048729">
    <property type="entry name" value="SLFN_GTPase-like"/>
</dbReference>
<evidence type="ECO:0000256" key="3">
    <source>
        <dbReference type="ARBA" id="ARBA00022840"/>
    </source>
</evidence>
<dbReference type="InterPro" id="IPR031450">
    <property type="entry name" value="Poxin-SLFN/SLFN_N"/>
</dbReference>
<feature type="domain" description="Schlafen GTPase-like" evidence="9">
    <location>
        <begin position="399"/>
        <end position="533"/>
    </location>
</feature>
<feature type="domain" description="UvrD-like helicase C-terminal" evidence="7">
    <location>
        <begin position="837"/>
        <end position="882"/>
    </location>
</feature>
<dbReference type="OrthoDB" id="6052143at2759"/>
<dbReference type="InterPro" id="IPR018647">
    <property type="entry name" value="SLFN_3-like_DNA/RNA_helicase"/>
</dbReference>
<gene>
    <name evidence="12 13" type="primary">slfn13.L</name>
    <name evidence="10" type="synonym">MGC83227</name>
    <name evidence="12" type="synonym">slfn10</name>
    <name evidence="12" type="synonym">slfn13</name>
</gene>
<dbReference type="Bgee" id="414711">
    <property type="expression patterns" value="Expressed in gastrula and 2 other cell types or tissues"/>
</dbReference>
<dbReference type="PANTHER" id="PTHR12155:SF30">
    <property type="entry name" value="PROTEIN SLFN14"/>
    <property type="match status" value="1"/>
</dbReference>
<evidence type="ECO:0000313" key="12">
    <source>
        <dbReference type="RefSeq" id="NP_001084741.1"/>
    </source>
</evidence>
<feature type="compositionally biased region" description="Basic and acidic residues" evidence="4">
    <location>
        <begin position="42"/>
        <end position="52"/>
    </location>
</feature>
<evidence type="ECO:0000259" key="9">
    <source>
        <dbReference type="Pfam" id="PF21026"/>
    </source>
</evidence>
<dbReference type="Pfam" id="PF13538">
    <property type="entry name" value="UvrD_C_2"/>
    <property type="match status" value="1"/>
</dbReference>